<dbReference type="EMBL" id="LAQU01000005">
    <property type="protein sequence ID" value="KKB64155.1"/>
    <property type="molecule type" value="Genomic_DNA"/>
</dbReference>
<organism evidence="1 2">
    <name type="scientific">Robbsia andropogonis</name>
    <dbReference type="NCBI Taxonomy" id="28092"/>
    <lineage>
        <taxon>Bacteria</taxon>
        <taxon>Pseudomonadati</taxon>
        <taxon>Pseudomonadota</taxon>
        <taxon>Betaproteobacteria</taxon>
        <taxon>Burkholderiales</taxon>
        <taxon>Burkholderiaceae</taxon>
        <taxon>Robbsia</taxon>
    </lineage>
</organism>
<dbReference type="RefSeq" id="WP_024905122.1">
    <property type="nucleotide sequence ID" value="NZ_CADFGU010000012.1"/>
</dbReference>
<protein>
    <submittedName>
        <fullName evidence="1">Uncharacterized protein</fullName>
    </submittedName>
</protein>
<accession>A0A0F5K2K2</accession>
<comment type="caution">
    <text evidence="1">The sequence shown here is derived from an EMBL/GenBank/DDBJ whole genome shotgun (WGS) entry which is preliminary data.</text>
</comment>
<evidence type="ECO:0000313" key="1">
    <source>
        <dbReference type="EMBL" id="KKB64155.1"/>
    </source>
</evidence>
<dbReference type="PATRIC" id="fig|28092.6.peg.1518"/>
<gene>
    <name evidence="1" type="ORF">WM40_06395</name>
</gene>
<keyword evidence="2" id="KW-1185">Reference proteome</keyword>
<name>A0A0F5K2K2_9BURK</name>
<dbReference type="Proteomes" id="UP000033618">
    <property type="component" value="Unassembled WGS sequence"/>
</dbReference>
<proteinExistence type="predicted"/>
<dbReference type="AlphaFoldDB" id="A0A0F5K2K2"/>
<evidence type="ECO:0000313" key="2">
    <source>
        <dbReference type="Proteomes" id="UP000033618"/>
    </source>
</evidence>
<sequence length="71" mass="7979">MSEKKTKAAHAAFVVHRNMYFDNTSLVSLNQEIDYIASVGLMALINTKVLFSGSLSYCFSRQALKDYRNGI</sequence>
<reference evidence="1 2" key="1">
    <citation type="submission" date="2015-03" db="EMBL/GenBank/DDBJ databases">
        <title>Draft Genome Sequence of Burkholderia andropogonis type strain ICMP2807, isolated from Sorghum bicolor.</title>
        <authorList>
            <person name="Lopes-Santos L."/>
            <person name="Castro D.B."/>
            <person name="Ottoboni L.M."/>
            <person name="Park D."/>
            <person name="Weirc B.S."/>
            <person name="Destefano S.A."/>
        </authorList>
    </citation>
    <scope>NUCLEOTIDE SEQUENCE [LARGE SCALE GENOMIC DNA]</scope>
    <source>
        <strain evidence="1 2">ICMP2807</strain>
    </source>
</reference>